<dbReference type="AlphaFoldDB" id="A0A8D8C378"/>
<proteinExistence type="predicted"/>
<feature type="transmembrane region" description="Helical" evidence="1">
    <location>
        <begin position="95"/>
        <end position="118"/>
    </location>
</feature>
<reference evidence="2" key="1">
    <citation type="submission" date="2021-05" db="EMBL/GenBank/DDBJ databases">
        <authorList>
            <person name="Alioto T."/>
            <person name="Alioto T."/>
            <person name="Gomez Garrido J."/>
        </authorList>
    </citation>
    <scope>NUCLEOTIDE SEQUENCE</scope>
</reference>
<dbReference type="EMBL" id="HBUE01098050">
    <property type="protein sequence ID" value="CAG6483937.1"/>
    <property type="molecule type" value="Transcribed_RNA"/>
</dbReference>
<sequence>MPDSSISWIRAFLPCDRAQAKCSMLWPCSSRLSLDTALSESSGDGGPWSSRSSGISATPLPMGGGLMVGCGTPLSSSCSESSLTARSMLLLLESLFCRVVARSDVVWLLALVLLRLWFAKLYRYVAR</sequence>
<keyword evidence="1" id="KW-0812">Transmembrane</keyword>
<evidence type="ECO:0000313" key="2">
    <source>
        <dbReference type="EMBL" id="CAG6483937.1"/>
    </source>
</evidence>
<accession>A0A8D8C378</accession>
<keyword evidence="1" id="KW-0472">Membrane</keyword>
<evidence type="ECO:0000256" key="1">
    <source>
        <dbReference type="SAM" id="Phobius"/>
    </source>
</evidence>
<protein>
    <submittedName>
        <fullName evidence="2">(northern house mosquito) hypothetical protein</fullName>
    </submittedName>
</protein>
<name>A0A8D8C378_CULPI</name>
<keyword evidence="1" id="KW-1133">Transmembrane helix</keyword>
<organism evidence="2">
    <name type="scientific">Culex pipiens</name>
    <name type="common">House mosquito</name>
    <dbReference type="NCBI Taxonomy" id="7175"/>
    <lineage>
        <taxon>Eukaryota</taxon>
        <taxon>Metazoa</taxon>
        <taxon>Ecdysozoa</taxon>
        <taxon>Arthropoda</taxon>
        <taxon>Hexapoda</taxon>
        <taxon>Insecta</taxon>
        <taxon>Pterygota</taxon>
        <taxon>Neoptera</taxon>
        <taxon>Endopterygota</taxon>
        <taxon>Diptera</taxon>
        <taxon>Nematocera</taxon>
        <taxon>Culicoidea</taxon>
        <taxon>Culicidae</taxon>
        <taxon>Culicinae</taxon>
        <taxon>Culicini</taxon>
        <taxon>Culex</taxon>
        <taxon>Culex</taxon>
    </lineage>
</organism>